<dbReference type="Gene3D" id="3.40.50.300">
    <property type="entry name" value="P-loop containing nucleotide triphosphate hydrolases"/>
    <property type="match status" value="1"/>
</dbReference>
<dbReference type="Pfam" id="PF00485">
    <property type="entry name" value="PRK"/>
    <property type="match status" value="1"/>
</dbReference>
<organism evidence="3 4">
    <name type="scientific">Nadsonia fulvescens var. elongata DSM 6958</name>
    <dbReference type="NCBI Taxonomy" id="857566"/>
    <lineage>
        <taxon>Eukaryota</taxon>
        <taxon>Fungi</taxon>
        <taxon>Dikarya</taxon>
        <taxon>Ascomycota</taxon>
        <taxon>Saccharomycotina</taxon>
        <taxon>Dipodascomycetes</taxon>
        <taxon>Dipodascales</taxon>
        <taxon>Dipodascales incertae sedis</taxon>
        <taxon>Nadsonia</taxon>
    </lineage>
</organism>
<accession>A0A1E3PLS7</accession>
<dbReference type="PANTHER" id="PTHR10285">
    <property type="entry name" value="URIDINE KINASE"/>
    <property type="match status" value="1"/>
</dbReference>
<evidence type="ECO:0000313" key="3">
    <source>
        <dbReference type="EMBL" id="ODQ66144.1"/>
    </source>
</evidence>
<keyword evidence="3" id="KW-0378">Hydrolase</keyword>
<dbReference type="EMBL" id="KV454409">
    <property type="protein sequence ID" value="ODQ66144.1"/>
    <property type="molecule type" value="Genomic_DNA"/>
</dbReference>
<reference evidence="3 4" key="1">
    <citation type="journal article" date="2016" name="Proc. Natl. Acad. Sci. U.S.A.">
        <title>Comparative genomics of biotechnologically important yeasts.</title>
        <authorList>
            <person name="Riley R."/>
            <person name="Haridas S."/>
            <person name="Wolfe K.H."/>
            <person name="Lopes M.R."/>
            <person name="Hittinger C.T."/>
            <person name="Goeker M."/>
            <person name="Salamov A.A."/>
            <person name="Wisecaver J.H."/>
            <person name="Long T.M."/>
            <person name="Calvey C.H."/>
            <person name="Aerts A.L."/>
            <person name="Barry K.W."/>
            <person name="Choi C."/>
            <person name="Clum A."/>
            <person name="Coughlan A.Y."/>
            <person name="Deshpande S."/>
            <person name="Douglass A.P."/>
            <person name="Hanson S.J."/>
            <person name="Klenk H.-P."/>
            <person name="LaButti K.M."/>
            <person name="Lapidus A."/>
            <person name="Lindquist E.A."/>
            <person name="Lipzen A.M."/>
            <person name="Meier-Kolthoff J.P."/>
            <person name="Ohm R.A."/>
            <person name="Otillar R.P."/>
            <person name="Pangilinan J.L."/>
            <person name="Peng Y."/>
            <person name="Rokas A."/>
            <person name="Rosa C.A."/>
            <person name="Scheuner C."/>
            <person name="Sibirny A.A."/>
            <person name="Slot J.C."/>
            <person name="Stielow J.B."/>
            <person name="Sun H."/>
            <person name="Kurtzman C.P."/>
            <person name="Blackwell M."/>
            <person name="Grigoriev I.V."/>
            <person name="Jeffries T.W."/>
        </authorList>
    </citation>
    <scope>NUCLEOTIDE SEQUENCE [LARGE SCALE GENOMIC DNA]</scope>
    <source>
        <strain evidence="3 4">DSM 6958</strain>
    </source>
</reference>
<dbReference type="STRING" id="857566.A0A1E3PLS7"/>
<dbReference type="GO" id="GO:0016787">
    <property type="term" value="F:hydrolase activity"/>
    <property type="evidence" value="ECO:0007669"/>
    <property type="project" value="UniProtKB-KW"/>
</dbReference>
<feature type="domain" description="Phosphoribulokinase/uridine kinase" evidence="2">
    <location>
        <begin position="158"/>
        <end position="243"/>
    </location>
</feature>
<sequence>MSTNPTGFPRTLIVLIGGGHAAGKKVVCDAIENRVRQLQGPLSPLIINTIHMEDYLKSSESSGSTSLDINTNNHRSGRLVPSRFDFDRLINDIESLSLCSLNSRPVRKTSITDIPTPFQRCNEQYQIPTTIQEQQRANAKLLLSSPLKSNALGYSESRPHMILVEGLYALHDVRLRAMSSMMIFVDSDPDTRLARWILRDVGSGKKTLDVILDEYLNECRPEMAEFIFPTKEFSDVILPHGSETTGIEIVGNGIHDILRDELKLFSSSMQNSQLTPTFKGAQHSNATPNSISLASSSTTTTLYNLDNGQLPTSISSLSLNSPLGSSTPLSPSATPNGSMRLKHPSHFSLRNEQIFNQNERYYDLE</sequence>
<gene>
    <name evidence="3" type="ORF">NADFUDRAFT_82996</name>
</gene>
<dbReference type="SUPFAM" id="SSF52540">
    <property type="entry name" value="P-loop containing nucleoside triphosphate hydrolases"/>
    <property type="match status" value="1"/>
</dbReference>
<dbReference type="GO" id="GO:0016301">
    <property type="term" value="F:kinase activity"/>
    <property type="evidence" value="ECO:0007669"/>
    <property type="project" value="InterPro"/>
</dbReference>
<dbReference type="GO" id="GO:0005524">
    <property type="term" value="F:ATP binding"/>
    <property type="evidence" value="ECO:0007669"/>
    <property type="project" value="InterPro"/>
</dbReference>
<evidence type="ECO:0000259" key="2">
    <source>
        <dbReference type="Pfam" id="PF00485"/>
    </source>
</evidence>
<evidence type="ECO:0000313" key="4">
    <source>
        <dbReference type="Proteomes" id="UP000095009"/>
    </source>
</evidence>
<dbReference type="AlphaFoldDB" id="A0A1E3PLS7"/>
<dbReference type="InterPro" id="IPR027417">
    <property type="entry name" value="P-loop_NTPase"/>
</dbReference>
<keyword evidence="4" id="KW-1185">Reference proteome</keyword>
<proteinExistence type="predicted"/>
<dbReference type="OrthoDB" id="738517at2759"/>
<feature type="region of interest" description="Disordered" evidence="1">
    <location>
        <begin position="321"/>
        <end position="345"/>
    </location>
</feature>
<protein>
    <submittedName>
        <fullName evidence="3">p-loop containing nucleoside triphosphate hydrolase protein</fullName>
    </submittedName>
</protein>
<dbReference type="InterPro" id="IPR006083">
    <property type="entry name" value="PRK/URK"/>
</dbReference>
<feature type="compositionally biased region" description="Low complexity" evidence="1">
    <location>
        <begin position="321"/>
        <end position="335"/>
    </location>
</feature>
<evidence type="ECO:0000256" key="1">
    <source>
        <dbReference type="SAM" id="MobiDB-lite"/>
    </source>
</evidence>
<name>A0A1E3PLS7_9ASCO</name>
<dbReference type="Proteomes" id="UP000095009">
    <property type="component" value="Unassembled WGS sequence"/>
</dbReference>